<name>A0A2P2QZX2_RHIMU</name>
<evidence type="ECO:0000313" key="1">
    <source>
        <dbReference type="EMBL" id="MBX72513.1"/>
    </source>
</evidence>
<organism evidence="1">
    <name type="scientific">Rhizophora mucronata</name>
    <name type="common">Asiatic mangrove</name>
    <dbReference type="NCBI Taxonomy" id="61149"/>
    <lineage>
        <taxon>Eukaryota</taxon>
        <taxon>Viridiplantae</taxon>
        <taxon>Streptophyta</taxon>
        <taxon>Embryophyta</taxon>
        <taxon>Tracheophyta</taxon>
        <taxon>Spermatophyta</taxon>
        <taxon>Magnoliopsida</taxon>
        <taxon>eudicotyledons</taxon>
        <taxon>Gunneridae</taxon>
        <taxon>Pentapetalae</taxon>
        <taxon>rosids</taxon>
        <taxon>fabids</taxon>
        <taxon>Malpighiales</taxon>
        <taxon>Rhizophoraceae</taxon>
        <taxon>Rhizophora</taxon>
    </lineage>
</organism>
<sequence length="10" mass="1075">MDGLCLSSFC</sequence>
<reference evidence="1" key="1">
    <citation type="submission" date="2018-02" db="EMBL/GenBank/DDBJ databases">
        <title>Rhizophora mucronata_Transcriptome.</title>
        <authorList>
            <person name="Meera S.P."/>
            <person name="Sreeshan A."/>
            <person name="Augustine A."/>
        </authorList>
    </citation>
    <scope>NUCLEOTIDE SEQUENCE</scope>
    <source>
        <tissue evidence="1">Leaf</tissue>
    </source>
</reference>
<dbReference type="EMBL" id="GGEC01092029">
    <property type="protein sequence ID" value="MBX72513.1"/>
    <property type="molecule type" value="Transcribed_RNA"/>
</dbReference>
<protein>
    <submittedName>
        <fullName evidence="1">Uncharacterized protein</fullName>
    </submittedName>
</protein>
<proteinExistence type="predicted"/>
<accession>A0A2P2QZX2</accession>